<accession>A0AAP0HRM3</accession>
<keyword evidence="2" id="KW-1185">Reference proteome</keyword>
<organism evidence="1 2">
    <name type="scientific">Stephania yunnanensis</name>
    <dbReference type="NCBI Taxonomy" id="152371"/>
    <lineage>
        <taxon>Eukaryota</taxon>
        <taxon>Viridiplantae</taxon>
        <taxon>Streptophyta</taxon>
        <taxon>Embryophyta</taxon>
        <taxon>Tracheophyta</taxon>
        <taxon>Spermatophyta</taxon>
        <taxon>Magnoliopsida</taxon>
        <taxon>Ranunculales</taxon>
        <taxon>Menispermaceae</taxon>
        <taxon>Menispermoideae</taxon>
        <taxon>Cissampelideae</taxon>
        <taxon>Stephania</taxon>
    </lineage>
</organism>
<proteinExistence type="predicted"/>
<reference evidence="1 2" key="1">
    <citation type="submission" date="2024-01" db="EMBL/GenBank/DDBJ databases">
        <title>Genome assemblies of Stephania.</title>
        <authorList>
            <person name="Yang L."/>
        </authorList>
    </citation>
    <scope>NUCLEOTIDE SEQUENCE [LARGE SCALE GENOMIC DNA]</scope>
    <source>
        <strain evidence="1">YNDBR</strain>
        <tissue evidence="1">Leaf</tissue>
    </source>
</reference>
<evidence type="ECO:0000313" key="1">
    <source>
        <dbReference type="EMBL" id="KAK9092940.1"/>
    </source>
</evidence>
<gene>
    <name evidence="1" type="ORF">Syun_027851</name>
</gene>
<comment type="caution">
    <text evidence="1">The sequence shown here is derived from an EMBL/GenBank/DDBJ whole genome shotgun (WGS) entry which is preliminary data.</text>
</comment>
<sequence length="51" mass="5577">MKERGLLRKGDVKNVDAKSAGWTKLCRWMAEAGAKAKQKAEVEVEGTKTGD</sequence>
<name>A0AAP0HRM3_9MAGN</name>
<dbReference type="Proteomes" id="UP001420932">
    <property type="component" value="Unassembled WGS sequence"/>
</dbReference>
<evidence type="ECO:0000313" key="2">
    <source>
        <dbReference type="Proteomes" id="UP001420932"/>
    </source>
</evidence>
<protein>
    <submittedName>
        <fullName evidence="1">Uncharacterized protein</fullName>
    </submittedName>
</protein>
<dbReference type="AlphaFoldDB" id="A0AAP0HRM3"/>
<dbReference type="EMBL" id="JBBNAF010000012">
    <property type="protein sequence ID" value="KAK9092940.1"/>
    <property type="molecule type" value="Genomic_DNA"/>
</dbReference>